<keyword evidence="2" id="KW-1185">Reference proteome</keyword>
<name>A0ABS2G5U5_FUSMR</name>
<dbReference type="Proteomes" id="UP000728968">
    <property type="component" value="Unassembled WGS sequence"/>
</dbReference>
<reference evidence="1 2" key="1">
    <citation type="journal article" date="2021" name="Sci. Rep.">
        <title>The distribution of antibiotic resistance genes in chicken gut microbiota commensals.</title>
        <authorList>
            <person name="Juricova H."/>
            <person name="Matiasovicova J."/>
            <person name="Kubasova T."/>
            <person name="Cejkova D."/>
            <person name="Rychlik I."/>
        </authorList>
    </citation>
    <scope>NUCLEOTIDE SEQUENCE [LARGE SCALE GENOMIC DNA]</scope>
    <source>
        <strain evidence="1 2">An425</strain>
    </source>
</reference>
<accession>A0ABS2G5U5</accession>
<evidence type="ECO:0000313" key="1">
    <source>
        <dbReference type="EMBL" id="MBM6876242.1"/>
    </source>
</evidence>
<protein>
    <submittedName>
        <fullName evidence="1">Uncharacterized protein</fullName>
    </submittedName>
</protein>
<gene>
    <name evidence="1" type="ORF">H6A04_11430</name>
</gene>
<organism evidence="1 2">
    <name type="scientific">Fusobacterium mortiferum</name>
    <dbReference type="NCBI Taxonomy" id="850"/>
    <lineage>
        <taxon>Bacteria</taxon>
        <taxon>Fusobacteriati</taxon>
        <taxon>Fusobacteriota</taxon>
        <taxon>Fusobacteriia</taxon>
        <taxon>Fusobacteriales</taxon>
        <taxon>Fusobacteriaceae</taxon>
        <taxon>Fusobacterium</taxon>
    </lineage>
</organism>
<dbReference type="EMBL" id="JACJLT010000239">
    <property type="protein sequence ID" value="MBM6876242.1"/>
    <property type="molecule type" value="Genomic_DNA"/>
</dbReference>
<sequence>MGTESKGKEFFSKLSKIEKETILEIMRLEKAPERLLKGRSVVTESKIKEIIARNSMEWNENDF</sequence>
<proteinExistence type="predicted"/>
<dbReference type="RefSeq" id="WP_204716857.1">
    <property type="nucleotide sequence ID" value="NZ_JACJLT010000239.1"/>
</dbReference>
<evidence type="ECO:0000313" key="2">
    <source>
        <dbReference type="Proteomes" id="UP000728968"/>
    </source>
</evidence>
<comment type="caution">
    <text evidence="1">The sequence shown here is derived from an EMBL/GenBank/DDBJ whole genome shotgun (WGS) entry which is preliminary data.</text>
</comment>